<evidence type="ECO:0000259" key="1">
    <source>
        <dbReference type="Pfam" id="PF06054"/>
    </source>
</evidence>
<dbReference type="EMBL" id="AYYY01000006">
    <property type="protein sequence ID" value="KRM62313.1"/>
    <property type="molecule type" value="Genomic_DNA"/>
</dbReference>
<feature type="domain" description="Competence protein CoiA nuclease-like" evidence="1">
    <location>
        <begin position="57"/>
        <end position="181"/>
    </location>
</feature>
<name>A0A0R2AEN4_9LACO</name>
<sequence length="353" mass="41485">MIIGICNGRRIVASKKLKRQNFFCPICGEPVVLRAGKVKMAHFAHRKNTNCASSEGETQEHLLGKKQLYHWTAKKGLRPRYEVYLSEIQQRPDILLSKENGTQIALEFQCSPLSIERLMQRNQGYKQLHIQVWWILGAPYLKQKLSATKRAQFMQLVHGQLVILYWSTADNRLVVWQPLENLTWNVSEARLNNVQLISQTRALQQQVMRADAQIQEIQQRCYLQGHSVVEIPLVCHAWNKTVLPLKVSPIIWRTTLLLKLECYQIGEQWHVQEWLELLVAESEEQWLQFACLAPEQEEKLRLSLSRTYTRRLLEARIIRYHQGIVTLCRRAEWFTSYEQKINYLSRCTKKSNH</sequence>
<evidence type="ECO:0000259" key="2">
    <source>
        <dbReference type="Pfam" id="PF25164"/>
    </source>
</evidence>
<reference evidence="3 4" key="1">
    <citation type="journal article" date="2015" name="Genome Announc.">
        <title>Expanding the biotechnology potential of lactobacilli through comparative genomics of 213 strains and associated genera.</title>
        <authorList>
            <person name="Sun Z."/>
            <person name="Harris H.M."/>
            <person name="McCann A."/>
            <person name="Guo C."/>
            <person name="Argimon S."/>
            <person name="Zhang W."/>
            <person name="Yang X."/>
            <person name="Jeffery I.B."/>
            <person name="Cooney J.C."/>
            <person name="Kagawa T.F."/>
            <person name="Liu W."/>
            <person name="Song Y."/>
            <person name="Salvetti E."/>
            <person name="Wrobel A."/>
            <person name="Rasinkangas P."/>
            <person name="Parkhill J."/>
            <person name="Rea M.C."/>
            <person name="O'Sullivan O."/>
            <person name="Ritari J."/>
            <person name="Douillard F.P."/>
            <person name="Paul Ross R."/>
            <person name="Yang R."/>
            <person name="Briner A.E."/>
            <person name="Felis G.E."/>
            <person name="de Vos W.M."/>
            <person name="Barrangou R."/>
            <person name="Klaenhammer T.R."/>
            <person name="Caufield P.W."/>
            <person name="Cui Y."/>
            <person name="Zhang H."/>
            <person name="O'Toole P.W."/>
        </authorList>
    </citation>
    <scope>NUCLEOTIDE SEQUENCE [LARGE SCALE GENOMIC DNA]</scope>
    <source>
        <strain evidence="3 4">DSM 20634</strain>
    </source>
</reference>
<proteinExistence type="predicted"/>
<dbReference type="InterPro" id="IPR057253">
    <property type="entry name" value="CoiA-like_N"/>
</dbReference>
<dbReference type="Pfam" id="PF25164">
    <property type="entry name" value="CoiA_N"/>
    <property type="match status" value="1"/>
</dbReference>
<dbReference type="PATRIC" id="fig|1423813.3.peg.2423"/>
<comment type="caution">
    <text evidence="3">The sequence shown here is derived from an EMBL/GenBank/DDBJ whole genome shotgun (WGS) entry which is preliminary data.</text>
</comment>
<dbReference type="InterPro" id="IPR010330">
    <property type="entry name" value="CoiA_nuc"/>
</dbReference>
<dbReference type="Pfam" id="PF06054">
    <property type="entry name" value="CoiA_nuc"/>
    <property type="match status" value="1"/>
</dbReference>
<protein>
    <submittedName>
        <fullName evidence="3">Competence CoiA family protein</fullName>
    </submittedName>
</protein>
<dbReference type="STRING" id="1423813.FC26_GL002376"/>
<accession>A0A0R2AEN4</accession>
<keyword evidence="4" id="KW-1185">Reference proteome</keyword>
<dbReference type="OrthoDB" id="3784230at2"/>
<evidence type="ECO:0000313" key="4">
    <source>
        <dbReference type="Proteomes" id="UP000051733"/>
    </source>
</evidence>
<gene>
    <name evidence="3" type="ORF">FC26_GL002376</name>
</gene>
<feature type="domain" description="Competence protein CoiA-like N-terminal" evidence="2">
    <location>
        <begin position="15"/>
        <end position="53"/>
    </location>
</feature>
<organism evidence="3 4">
    <name type="scientific">Paucilactobacillus vaccinostercus DSM 20634</name>
    <dbReference type="NCBI Taxonomy" id="1423813"/>
    <lineage>
        <taxon>Bacteria</taxon>
        <taxon>Bacillati</taxon>
        <taxon>Bacillota</taxon>
        <taxon>Bacilli</taxon>
        <taxon>Lactobacillales</taxon>
        <taxon>Lactobacillaceae</taxon>
        <taxon>Paucilactobacillus</taxon>
    </lineage>
</organism>
<evidence type="ECO:0000313" key="3">
    <source>
        <dbReference type="EMBL" id="KRM62313.1"/>
    </source>
</evidence>
<dbReference type="Proteomes" id="UP000051733">
    <property type="component" value="Unassembled WGS sequence"/>
</dbReference>
<dbReference type="AlphaFoldDB" id="A0A0R2AEN4"/>
<dbReference type="RefSeq" id="WP_057777370.1">
    <property type="nucleotide sequence ID" value="NZ_AYYY01000006.1"/>
</dbReference>